<evidence type="ECO:0000313" key="2">
    <source>
        <dbReference type="EMBL" id="WOO82890.1"/>
    </source>
</evidence>
<dbReference type="EMBL" id="CP086717">
    <property type="protein sequence ID" value="WOO82890.1"/>
    <property type="molecule type" value="Genomic_DNA"/>
</dbReference>
<dbReference type="GeneID" id="87809595"/>
<gene>
    <name evidence="2" type="ORF">LOC62_04G006372</name>
</gene>
<feature type="compositionally biased region" description="Acidic residues" evidence="1">
    <location>
        <begin position="121"/>
        <end position="135"/>
    </location>
</feature>
<keyword evidence="3" id="KW-1185">Reference proteome</keyword>
<feature type="compositionally biased region" description="Basic and acidic residues" evidence="1">
    <location>
        <begin position="38"/>
        <end position="50"/>
    </location>
</feature>
<feature type="region of interest" description="Disordered" evidence="1">
    <location>
        <begin position="38"/>
        <end position="87"/>
    </location>
</feature>
<proteinExistence type="predicted"/>
<accession>A0AAF1BM09</accession>
<name>A0AAF1BM09_9TREE</name>
<dbReference type="Proteomes" id="UP000827549">
    <property type="component" value="Chromosome 4"/>
</dbReference>
<protein>
    <submittedName>
        <fullName evidence="2">Uncharacterized protein</fullName>
    </submittedName>
</protein>
<reference evidence="2" key="1">
    <citation type="submission" date="2023-10" db="EMBL/GenBank/DDBJ databases">
        <authorList>
            <person name="Noh H."/>
        </authorList>
    </citation>
    <scope>NUCLEOTIDE SEQUENCE</scope>
    <source>
        <strain evidence="2">DUCC4014</strain>
    </source>
</reference>
<dbReference type="RefSeq" id="XP_062628922.1">
    <property type="nucleotide sequence ID" value="XM_062772938.1"/>
</dbReference>
<sequence>MPMITRDEPRRVLYPRFFVASAKMIGNMIDLEHDEHDHCDAGGAVQRRDEDPDDRGDEGINAEQDGGSDDSEQHDAEETADGEQDERVREQLGAAVVLEPGVRAALLRVVGDEIRLLDLGELGEEEQQGDDDADDRDGKIHPLDKYFAAMNGPANCATPLNACESCRRKLDTDTGGMTEMYELAATSSDASPLAMTPVHTTNPPNTASLLLLLMENLAHGQNMIAPSAYRLRPMMIVNLYPLRFITSPATGEKQK</sequence>
<evidence type="ECO:0000313" key="3">
    <source>
        <dbReference type="Proteomes" id="UP000827549"/>
    </source>
</evidence>
<organism evidence="2 3">
    <name type="scientific">Vanrija pseudolonga</name>
    <dbReference type="NCBI Taxonomy" id="143232"/>
    <lineage>
        <taxon>Eukaryota</taxon>
        <taxon>Fungi</taxon>
        <taxon>Dikarya</taxon>
        <taxon>Basidiomycota</taxon>
        <taxon>Agaricomycotina</taxon>
        <taxon>Tremellomycetes</taxon>
        <taxon>Trichosporonales</taxon>
        <taxon>Trichosporonaceae</taxon>
        <taxon>Vanrija</taxon>
    </lineage>
</organism>
<feature type="region of interest" description="Disordered" evidence="1">
    <location>
        <begin position="121"/>
        <end position="140"/>
    </location>
</feature>
<dbReference type="AlphaFoldDB" id="A0AAF1BM09"/>
<evidence type="ECO:0000256" key="1">
    <source>
        <dbReference type="SAM" id="MobiDB-lite"/>
    </source>
</evidence>